<dbReference type="RefSeq" id="WP_068693801.1">
    <property type="nucleotide sequence ID" value="NZ_CP063196.1"/>
</dbReference>
<proteinExistence type="predicted"/>
<dbReference type="SUPFAM" id="SSF53098">
    <property type="entry name" value="Ribonuclease H-like"/>
    <property type="match status" value="1"/>
</dbReference>
<dbReference type="Pfam" id="PF13565">
    <property type="entry name" value="HTH_32"/>
    <property type="match status" value="1"/>
</dbReference>
<accession>A0A399FXS7</accession>
<feature type="domain" description="Tc1-like transposase DDE" evidence="1">
    <location>
        <begin position="181"/>
        <end position="311"/>
    </location>
</feature>
<dbReference type="InterPro" id="IPR012337">
    <property type="entry name" value="RNaseH-like_sf"/>
</dbReference>
<dbReference type="InterPro" id="IPR036397">
    <property type="entry name" value="RNaseH_sf"/>
</dbReference>
<dbReference type="NCBIfam" id="NF033545">
    <property type="entry name" value="transpos_IS630"/>
    <property type="match status" value="1"/>
</dbReference>
<organism evidence="2 3">
    <name type="scientific">Thermobifida halotolerans</name>
    <dbReference type="NCBI Taxonomy" id="483545"/>
    <lineage>
        <taxon>Bacteria</taxon>
        <taxon>Bacillati</taxon>
        <taxon>Actinomycetota</taxon>
        <taxon>Actinomycetes</taxon>
        <taxon>Streptosporangiales</taxon>
        <taxon>Nocardiopsidaceae</taxon>
        <taxon>Thermobifida</taxon>
    </lineage>
</organism>
<dbReference type="EMBL" id="CP063196">
    <property type="protein sequence ID" value="UOE21395.1"/>
    <property type="molecule type" value="Genomic_DNA"/>
</dbReference>
<name>A0A399FXS7_9ACTN</name>
<dbReference type="AlphaFoldDB" id="A0A399FXS7"/>
<dbReference type="InterPro" id="IPR047655">
    <property type="entry name" value="Transpos_IS630-like"/>
</dbReference>
<gene>
    <name evidence="2" type="ORF">NI17_009915</name>
</gene>
<dbReference type="Gene3D" id="3.30.420.10">
    <property type="entry name" value="Ribonuclease H-like superfamily/Ribonuclease H"/>
    <property type="match status" value="1"/>
</dbReference>
<dbReference type="InterPro" id="IPR038717">
    <property type="entry name" value="Tc1-like_DDE_dom"/>
</dbReference>
<dbReference type="Pfam" id="PF13358">
    <property type="entry name" value="DDE_3"/>
    <property type="match status" value="1"/>
</dbReference>
<evidence type="ECO:0000259" key="1">
    <source>
        <dbReference type="Pfam" id="PF13358"/>
    </source>
</evidence>
<evidence type="ECO:0000313" key="3">
    <source>
        <dbReference type="Proteomes" id="UP000265719"/>
    </source>
</evidence>
<dbReference type="OrthoDB" id="2375382at2"/>
<dbReference type="KEGG" id="thao:NI17_009915"/>
<dbReference type="SUPFAM" id="SSF46689">
    <property type="entry name" value="Homeodomain-like"/>
    <property type="match status" value="1"/>
</dbReference>
<dbReference type="Proteomes" id="UP000265719">
    <property type="component" value="Chromosome"/>
</dbReference>
<evidence type="ECO:0000313" key="2">
    <source>
        <dbReference type="EMBL" id="UOE21395.1"/>
    </source>
</evidence>
<reference evidence="2" key="1">
    <citation type="submission" date="2020-10" db="EMBL/GenBank/DDBJ databases">
        <title>De novo genome project of the cellulose decomposer Thermobifida halotolerans type strain.</title>
        <authorList>
            <person name="Nagy I."/>
            <person name="Horvath B."/>
            <person name="Kukolya J."/>
            <person name="Nagy I."/>
            <person name="Orsini M."/>
        </authorList>
    </citation>
    <scope>NUCLEOTIDE SEQUENCE</scope>
    <source>
        <strain evidence="2">DSM 44931</strain>
    </source>
</reference>
<sequence length="373" mass="42242">MSAPLKARRLTDPEGQKLQRIVRRGSTNTVRYRRAMIILASSSGNTVPVIARLVAADEKTVREVIHAFNTQGLSCLDPEWAGGRPRLLTPEEEALVLQTATTRPTKLGRPFTRWSLRKLTDHLAHRPKPGLRIGRETLRTLLHRHGVTFQRTTTWKDSPDPEADAELDRIEHVMEHFPDRVFAFDEFGPLGIRPTPGSGWARKNLPDRIAATYRRTHGITYFHGCYSVGDDTLWGVNHRRKGGANTLKALKSIRTARPDGAPVYVIMDNLSAHKGSKIRAWAQRNKVELCFTPTYASWAKVIEAHFGPLRQFTIANSHHPNHTVQTRALHAYLRWRNANARDPDVLAAQRRERARVRSEKGVRWGGRPLHLAA</sequence>
<dbReference type="GO" id="GO:0003676">
    <property type="term" value="F:nucleic acid binding"/>
    <property type="evidence" value="ECO:0007669"/>
    <property type="project" value="InterPro"/>
</dbReference>
<keyword evidence="3" id="KW-1185">Reference proteome</keyword>
<protein>
    <submittedName>
        <fullName evidence="2">IS630 family transposase</fullName>
    </submittedName>
</protein>
<dbReference type="InterPro" id="IPR009057">
    <property type="entry name" value="Homeodomain-like_sf"/>
</dbReference>